<sequence>MAAELLGVSKFKLQLLALISEARDLRDRERCAREELFHSAQREKQTEAECSQKLQGLQADVVLRDEAIRKLETKVKCLESENTLLEKREKELKETINDLLQSKDTFLSVYRESTSELKHSIEIRDKKLAVLSEKMQAHMLVLDSIRKEAASIKHVVDNIKHIVTEKEQPLD</sequence>
<dbReference type="EMBL" id="JAGGNH010000002">
    <property type="protein sequence ID" value="KAJ0981629.1"/>
    <property type="molecule type" value="Genomic_DNA"/>
</dbReference>
<comment type="caution">
    <text evidence="2">The sequence shown here is derived from an EMBL/GenBank/DDBJ whole genome shotgun (WGS) entry which is preliminary data.</text>
</comment>
<protein>
    <submittedName>
        <fullName evidence="2">Uncharacterized protein</fullName>
    </submittedName>
</protein>
<dbReference type="OrthoDB" id="785943at2759"/>
<gene>
    <name evidence="2" type="ORF">J5N97_009884</name>
</gene>
<name>A0A9D5CZ29_9LILI</name>
<reference evidence="2" key="2">
    <citation type="journal article" date="2022" name="Hortic Res">
        <title>The genome of Dioscorea zingiberensis sheds light on the biosynthesis, origin and evolution of the medicinally important diosgenin saponins.</title>
        <authorList>
            <person name="Li Y."/>
            <person name="Tan C."/>
            <person name="Li Z."/>
            <person name="Guo J."/>
            <person name="Li S."/>
            <person name="Chen X."/>
            <person name="Wang C."/>
            <person name="Dai X."/>
            <person name="Yang H."/>
            <person name="Song W."/>
            <person name="Hou L."/>
            <person name="Xu J."/>
            <person name="Tong Z."/>
            <person name="Xu A."/>
            <person name="Yuan X."/>
            <person name="Wang W."/>
            <person name="Yang Q."/>
            <person name="Chen L."/>
            <person name="Sun Z."/>
            <person name="Wang K."/>
            <person name="Pan B."/>
            <person name="Chen J."/>
            <person name="Bao Y."/>
            <person name="Liu F."/>
            <person name="Qi X."/>
            <person name="Gang D.R."/>
            <person name="Wen J."/>
            <person name="Li J."/>
        </authorList>
    </citation>
    <scope>NUCLEOTIDE SEQUENCE</scope>
    <source>
        <strain evidence="2">Dzin_1.0</strain>
    </source>
</reference>
<evidence type="ECO:0000313" key="3">
    <source>
        <dbReference type="Proteomes" id="UP001085076"/>
    </source>
</evidence>
<feature type="coiled-coil region" evidence="1">
    <location>
        <begin position="68"/>
        <end position="102"/>
    </location>
</feature>
<dbReference type="AlphaFoldDB" id="A0A9D5CZ29"/>
<proteinExistence type="predicted"/>
<evidence type="ECO:0000256" key="1">
    <source>
        <dbReference type="SAM" id="Coils"/>
    </source>
</evidence>
<reference evidence="2" key="1">
    <citation type="submission" date="2021-03" db="EMBL/GenBank/DDBJ databases">
        <authorList>
            <person name="Li Z."/>
            <person name="Yang C."/>
        </authorList>
    </citation>
    <scope>NUCLEOTIDE SEQUENCE</scope>
    <source>
        <strain evidence="2">Dzin_1.0</strain>
        <tissue evidence="2">Leaf</tissue>
    </source>
</reference>
<evidence type="ECO:0000313" key="2">
    <source>
        <dbReference type="EMBL" id="KAJ0981629.1"/>
    </source>
</evidence>
<organism evidence="2 3">
    <name type="scientific">Dioscorea zingiberensis</name>
    <dbReference type="NCBI Taxonomy" id="325984"/>
    <lineage>
        <taxon>Eukaryota</taxon>
        <taxon>Viridiplantae</taxon>
        <taxon>Streptophyta</taxon>
        <taxon>Embryophyta</taxon>
        <taxon>Tracheophyta</taxon>
        <taxon>Spermatophyta</taxon>
        <taxon>Magnoliopsida</taxon>
        <taxon>Liliopsida</taxon>
        <taxon>Dioscoreales</taxon>
        <taxon>Dioscoreaceae</taxon>
        <taxon>Dioscorea</taxon>
    </lineage>
</organism>
<accession>A0A9D5CZ29</accession>
<keyword evidence="3" id="KW-1185">Reference proteome</keyword>
<keyword evidence="1" id="KW-0175">Coiled coil</keyword>
<dbReference type="Proteomes" id="UP001085076">
    <property type="component" value="Miscellaneous, Linkage group lg02"/>
</dbReference>